<dbReference type="Proteomes" id="UP001589568">
    <property type="component" value="Unassembled WGS sequence"/>
</dbReference>
<feature type="transmembrane region" description="Helical" evidence="2">
    <location>
        <begin position="45"/>
        <end position="75"/>
    </location>
</feature>
<accession>A0ABV5NT50</accession>
<name>A0ABV5NT50_9ACTN</name>
<proteinExistence type="predicted"/>
<keyword evidence="2" id="KW-0812">Transmembrane</keyword>
<keyword evidence="4" id="KW-1185">Reference proteome</keyword>
<evidence type="ECO:0008006" key="5">
    <source>
        <dbReference type="Google" id="ProtNLM"/>
    </source>
</evidence>
<evidence type="ECO:0000313" key="4">
    <source>
        <dbReference type="Proteomes" id="UP001589568"/>
    </source>
</evidence>
<evidence type="ECO:0000313" key="3">
    <source>
        <dbReference type="EMBL" id="MFB9473483.1"/>
    </source>
</evidence>
<dbReference type="RefSeq" id="WP_345389010.1">
    <property type="nucleotide sequence ID" value="NZ_BAAAXS010000001.1"/>
</dbReference>
<protein>
    <recommendedName>
        <fullName evidence="5">CU044_5270 family protein</fullName>
    </recommendedName>
</protein>
<evidence type="ECO:0000256" key="1">
    <source>
        <dbReference type="SAM" id="MobiDB-lite"/>
    </source>
</evidence>
<feature type="region of interest" description="Disordered" evidence="1">
    <location>
        <begin position="83"/>
        <end position="107"/>
    </location>
</feature>
<gene>
    <name evidence="3" type="ORF">ACFFR3_28650</name>
</gene>
<keyword evidence="2" id="KW-0472">Membrane</keyword>
<sequence>MTDRTFARLKPDKLDELAEDSYERRRGADLARAFADDRRPARRPVFLPAAGAIAAGAAVVAIAAGAAVVATGVLVVTPPPAAPPAGTPPLNTPAARQVPSGGPGASPATRIDARAFLLAAADTALRERPTSGAYWYVRQRTTSPTGYWPKEFWDGVSKLQRQEQAEIDRTGAEDDELIAINEKYNKKLADLRERVYPDGPPFKAYVVESEERWRPKKAGGTHRTRRTDREVVFPTPQDEAAWRKEGSPKLLQDRPENVDDTLPRPLSIENMDITMQNVGDLPQSKKALAAQLKAQFKRLPEDGKEFDLYLWQTTVDLMTAPTTPGTRAAIFRILADQPGIRSAGEVEDAAGREGVGLEVDGDDGYEFRLVVDEDTAELLEYSVAEQGEDTTKVTFEESGWTDELGERPQS</sequence>
<feature type="region of interest" description="Disordered" evidence="1">
    <location>
        <begin position="386"/>
        <end position="410"/>
    </location>
</feature>
<dbReference type="EMBL" id="JBHMCF010000034">
    <property type="protein sequence ID" value="MFB9473483.1"/>
    <property type="molecule type" value="Genomic_DNA"/>
</dbReference>
<organism evidence="3 4">
    <name type="scientific">Nonomuraea salmonea</name>
    <dbReference type="NCBI Taxonomy" id="46181"/>
    <lineage>
        <taxon>Bacteria</taxon>
        <taxon>Bacillati</taxon>
        <taxon>Actinomycetota</taxon>
        <taxon>Actinomycetes</taxon>
        <taxon>Streptosporangiales</taxon>
        <taxon>Streptosporangiaceae</taxon>
        <taxon>Nonomuraea</taxon>
    </lineage>
</organism>
<keyword evidence="2" id="KW-1133">Transmembrane helix</keyword>
<comment type="caution">
    <text evidence="3">The sequence shown here is derived from an EMBL/GenBank/DDBJ whole genome shotgun (WGS) entry which is preliminary data.</text>
</comment>
<reference evidence="3 4" key="1">
    <citation type="submission" date="2024-09" db="EMBL/GenBank/DDBJ databases">
        <authorList>
            <person name="Sun Q."/>
            <person name="Mori K."/>
        </authorList>
    </citation>
    <scope>NUCLEOTIDE SEQUENCE [LARGE SCALE GENOMIC DNA]</scope>
    <source>
        <strain evidence="3 4">JCM 3324</strain>
    </source>
</reference>
<evidence type="ECO:0000256" key="2">
    <source>
        <dbReference type="SAM" id="Phobius"/>
    </source>
</evidence>